<dbReference type="RefSeq" id="WP_037278442.1">
    <property type="nucleotide sequence ID" value="NZ_KK088555.1"/>
</dbReference>
<dbReference type="PROSITE" id="PS51007">
    <property type="entry name" value="CYTC"/>
    <property type="match status" value="1"/>
</dbReference>
<protein>
    <submittedName>
        <fullName evidence="8">ABC-type Fe3+ transport system protein, Molybdenum transport protein, putative</fullName>
    </submittedName>
</protein>
<dbReference type="PANTHER" id="PTHR40394:SF2">
    <property type="entry name" value="QUINOL:CYTOCHROME C OXIDOREDUCTASE MEMBRANE PROTEIN"/>
    <property type="match status" value="1"/>
</dbReference>
<sequence length="170" mass="18219">MRRALLLLMLLAACKQDMADGPHREALEASATFPDGASARPQVPGTVDRTEDLSPVPDTIPVPVDMALLERGRERFGIFCTPCHGLAGDGDGMIVRHGFPHPPSYHTPALRAATDRHLFDVITDGYGVMYPYGSRVPPADRWAIVAYIRALQLSRHAPVADLGAPAGSAG</sequence>
<evidence type="ECO:0000256" key="1">
    <source>
        <dbReference type="ARBA" id="ARBA00022617"/>
    </source>
</evidence>
<dbReference type="SUPFAM" id="SSF46626">
    <property type="entry name" value="Cytochrome c"/>
    <property type="match status" value="1"/>
</dbReference>
<dbReference type="Pfam" id="PF13442">
    <property type="entry name" value="Cytochrome_CBB3"/>
    <property type="match status" value="1"/>
</dbReference>
<evidence type="ECO:0000313" key="8">
    <source>
        <dbReference type="EMBL" id="EYD73938.1"/>
    </source>
</evidence>
<feature type="domain" description="Cytochrome c" evidence="7">
    <location>
        <begin position="67"/>
        <end position="152"/>
    </location>
</feature>
<dbReference type="GO" id="GO:0009055">
    <property type="term" value="F:electron transfer activity"/>
    <property type="evidence" value="ECO:0007669"/>
    <property type="project" value="InterPro"/>
</dbReference>
<evidence type="ECO:0000256" key="4">
    <source>
        <dbReference type="PROSITE-ProRule" id="PRU00433"/>
    </source>
</evidence>
<proteinExistence type="predicted"/>
<dbReference type="InterPro" id="IPR009056">
    <property type="entry name" value="Cyt_c-like_dom"/>
</dbReference>
<evidence type="ECO:0000313" key="9">
    <source>
        <dbReference type="Proteomes" id="UP000019666"/>
    </source>
</evidence>
<organism evidence="8 9">
    <name type="scientific">Rubellimicrobium mesophilum DSM 19309</name>
    <dbReference type="NCBI Taxonomy" id="442562"/>
    <lineage>
        <taxon>Bacteria</taxon>
        <taxon>Pseudomonadati</taxon>
        <taxon>Pseudomonadota</taxon>
        <taxon>Alphaproteobacteria</taxon>
        <taxon>Rhodobacterales</taxon>
        <taxon>Roseobacteraceae</taxon>
        <taxon>Rubellimicrobium</taxon>
    </lineage>
</organism>
<dbReference type="AlphaFoldDB" id="A0A017HIF0"/>
<evidence type="ECO:0000259" key="7">
    <source>
        <dbReference type="PROSITE" id="PS51007"/>
    </source>
</evidence>
<dbReference type="Gene3D" id="1.10.760.10">
    <property type="entry name" value="Cytochrome c-like domain"/>
    <property type="match status" value="1"/>
</dbReference>
<dbReference type="Proteomes" id="UP000019666">
    <property type="component" value="Unassembled WGS sequence"/>
</dbReference>
<dbReference type="PANTHER" id="PTHR40394">
    <property type="entry name" value="LIPOPROTEIN-RELATED"/>
    <property type="match status" value="1"/>
</dbReference>
<keyword evidence="9" id="KW-1185">Reference proteome</keyword>
<dbReference type="InterPro" id="IPR036909">
    <property type="entry name" value="Cyt_c-like_dom_sf"/>
</dbReference>
<dbReference type="OrthoDB" id="9811281at2"/>
<gene>
    <name evidence="8" type="ORF">Rumeso_04535</name>
</gene>
<feature type="signal peptide" evidence="6">
    <location>
        <begin position="1"/>
        <end position="19"/>
    </location>
</feature>
<dbReference type="PATRIC" id="fig|442562.3.peg.4464"/>
<feature type="chain" id="PRO_5001493169" evidence="6">
    <location>
        <begin position="20"/>
        <end position="170"/>
    </location>
</feature>
<dbReference type="STRING" id="442562.Rumeso_04535"/>
<reference evidence="8 9" key="1">
    <citation type="submission" date="2013-02" db="EMBL/GenBank/DDBJ databases">
        <authorList>
            <person name="Fiebig A."/>
            <person name="Goeker M."/>
            <person name="Klenk H.-P.P."/>
        </authorList>
    </citation>
    <scope>NUCLEOTIDE SEQUENCE [LARGE SCALE GENOMIC DNA]</scope>
    <source>
        <strain evidence="8 9">DSM 19309</strain>
    </source>
</reference>
<evidence type="ECO:0000256" key="3">
    <source>
        <dbReference type="ARBA" id="ARBA00023004"/>
    </source>
</evidence>
<evidence type="ECO:0000256" key="2">
    <source>
        <dbReference type="ARBA" id="ARBA00022723"/>
    </source>
</evidence>
<evidence type="ECO:0000256" key="6">
    <source>
        <dbReference type="SAM" id="SignalP"/>
    </source>
</evidence>
<dbReference type="GO" id="GO:0046872">
    <property type="term" value="F:metal ion binding"/>
    <property type="evidence" value="ECO:0007669"/>
    <property type="project" value="UniProtKB-KW"/>
</dbReference>
<dbReference type="EMBL" id="AOSK01000127">
    <property type="protein sequence ID" value="EYD73938.1"/>
    <property type="molecule type" value="Genomic_DNA"/>
</dbReference>
<dbReference type="HOGENOM" id="CLU_088548_1_0_5"/>
<dbReference type="GO" id="GO:0020037">
    <property type="term" value="F:heme binding"/>
    <property type="evidence" value="ECO:0007669"/>
    <property type="project" value="InterPro"/>
</dbReference>
<keyword evidence="2 4" id="KW-0479">Metal-binding</keyword>
<evidence type="ECO:0000256" key="5">
    <source>
        <dbReference type="SAM" id="MobiDB-lite"/>
    </source>
</evidence>
<feature type="region of interest" description="Disordered" evidence="5">
    <location>
        <begin position="29"/>
        <end position="56"/>
    </location>
</feature>
<keyword evidence="1 4" id="KW-0349">Heme</keyword>
<comment type="caution">
    <text evidence="8">The sequence shown here is derived from an EMBL/GenBank/DDBJ whole genome shotgun (WGS) entry which is preliminary data.</text>
</comment>
<name>A0A017HIF0_9RHOB</name>
<keyword evidence="3 4" id="KW-0408">Iron</keyword>
<keyword evidence="6" id="KW-0732">Signal</keyword>
<accession>A0A017HIF0</accession>